<organism evidence="1 2">
    <name type="scientific">Caerostris extrusa</name>
    <name type="common">Bark spider</name>
    <name type="synonym">Caerostris bankana</name>
    <dbReference type="NCBI Taxonomy" id="172846"/>
    <lineage>
        <taxon>Eukaryota</taxon>
        <taxon>Metazoa</taxon>
        <taxon>Ecdysozoa</taxon>
        <taxon>Arthropoda</taxon>
        <taxon>Chelicerata</taxon>
        <taxon>Arachnida</taxon>
        <taxon>Araneae</taxon>
        <taxon>Araneomorphae</taxon>
        <taxon>Entelegynae</taxon>
        <taxon>Araneoidea</taxon>
        <taxon>Araneidae</taxon>
        <taxon>Caerostris</taxon>
    </lineage>
</organism>
<dbReference type="EMBL" id="BPLR01004605">
    <property type="protein sequence ID" value="GIX96065.1"/>
    <property type="molecule type" value="Genomic_DNA"/>
</dbReference>
<accession>A0AAV4PJI2</accession>
<evidence type="ECO:0000313" key="2">
    <source>
        <dbReference type="Proteomes" id="UP001054945"/>
    </source>
</evidence>
<comment type="caution">
    <text evidence="1">The sequence shown here is derived from an EMBL/GenBank/DDBJ whole genome shotgun (WGS) entry which is preliminary data.</text>
</comment>
<reference evidence="1 2" key="1">
    <citation type="submission" date="2021-06" db="EMBL/GenBank/DDBJ databases">
        <title>Caerostris extrusa draft genome.</title>
        <authorList>
            <person name="Kono N."/>
            <person name="Arakawa K."/>
        </authorList>
    </citation>
    <scope>NUCLEOTIDE SEQUENCE [LARGE SCALE GENOMIC DNA]</scope>
</reference>
<sequence length="75" mass="8918">MSSGKIRLVKRIETKDYGGKNRFDKDSHHQVTARIYLGKYEDPKTPLDRGCKILTRFYDRIAVYLKLAQMNERRQ</sequence>
<gene>
    <name evidence="1" type="ORF">CEXT_755551</name>
</gene>
<protein>
    <submittedName>
        <fullName evidence="1">Uncharacterized protein</fullName>
    </submittedName>
</protein>
<name>A0AAV4PJI2_CAEEX</name>
<evidence type="ECO:0000313" key="1">
    <source>
        <dbReference type="EMBL" id="GIX96065.1"/>
    </source>
</evidence>
<proteinExistence type="predicted"/>
<keyword evidence="2" id="KW-1185">Reference proteome</keyword>
<dbReference type="AlphaFoldDB" id="A0AAV4PJI2"/>
<dbReference type="Proteomes" id="UP001054945">
    <property type="component" value="Unassembled WGS sequence"/>
</dbReference>